<reference evidence="6 7" key="1">
    <citation type="journal article" date="2020" name="Phytopathology">
        <title>A high-quality genome resource of Botrytis fragariae, a new and rapidly spreading fungal pathogen causing strawberry gray mold in the U.S.A.</title>
        <authorList>
            <person name="Wu Y."/>
            <person name="Saski C.A."/>
            <person name="Schnabel G."/>
            <person name="Xiao S."/>
            <person name="Hu M."/>
        </authorList>
    </citation>
    <scope>NUCLEOTIDE SEQUENCE [LARGE SCALE GENOMIC DNA]</scope>
    <source>
        <strain evidence="6 7">BVB16</strain>
    </source>
</reference>
<dbReference type="Gene3D" id="1.10.3730.10">
    <property type="entry name" value="ProC C-terminal domain-like"/>
    <property type="match status" value="1"/>
</dbReference>
<dbReference type="SUPFAM" id="SSF48179">
    <property type="entry name" value="6-phosphogluconate dehydrogenase C-terminal domain-like"/>
    <property type="match status" value="1"/>
</dbReference>
<dbReference type="Proteomes" id="UP000531561">
    <property type="component" value="Unassembled WGS sequence"/>
</dbReference>
<dbReference type="Pfam" id="PF03807">
    <property type="entry name" value="F420_oxidored"/>
    <property type="match status" value="1"/>
</dbReference>
<evidence type="ECO:0000256" key="2">
    <source>
        <dbReference type="ARBA" id="ARBA00022857"/>
    </source>
</evidence>
<gene>
    <name evidence="6" type="ORF">Bfra_005554</name>
</gene>
<dbReference type="InterPro" id="IPR036291">
    <property type="entry name" value="NAD(P)-bd_dom_sf"/>
</dbReference>
<dbReference type="GO" id="GO:0055129">
    <property type="term" value="P:L-proline biosynthetic process"/>
    <property type="evidence" value="ECO:0007669"/>
    <property type="project" value="TreeGrafter"/>
</dbReference>
<dbReference type="InterPro" id="IPR029036">
    <property type="entry name" value="P5CR_dimer"/>
</dbReference>
<name>A0A8H6ARS5_9HELO</name>
<dbReference type="PANTHER" id="PTHR11645">
    <property type="entry name" value="PYRROLINE-5-CARBOXYLATE REDUCTASE"/>
    <property type="match status" value="1"/>
</dbReference>
<evidence type="ECO:0000259" key="5">
    <source>
        <dbReference type="Pfam" id="PF14748"/>
    </source>
</evidence>
<evidence type="ECO:0000256" key="1">
    <source>
        <dbReference type="ARBA" id="ARBA00005525"/>
    </source>
</evidence>
<evidence type="ECO:0000259" key="4">
    <source>
        <dbReference type="Pfam" id="PF03807"/>
    </source>
</evidence>
<dbReference type="HAMAP" id="MF_01925">
    <property type="entry name" value="P5C_reductase"/>
    <property type="match status" value="1"/>
</dbReference>
<dbReference type="InterPro" id="IPR000304">
    <property type="entry name" value="Pyrroline-COOH_reductase"/>
</dbReference>
<proteinExistence type="inferred from homology"/>
<keyword evidence="2" id="KW-0521">NADP</keyword>
<dbReference type="PANTHER" id="PTHR11645:SF21">
    <property type="entry name" value="HYPOTHETICAL PYRROLINE-5-CARBOXYLATE REDUCTASE (EUROFUNG)"/>
    <property type="match status" value="1"/>
</dbReference>
<dbReference type="SUPFAM" id="SSF51735">
    <property type="entry name" value="NAD(P)-binding Rossmann-fold domains"/>
    <property type="match status" value="1"/>
</dbReference>
<protein>
    <submittedName>
        <fullName evidence="6">Putative pyrroline-5-carboxylate reductase protein</fullName>
    </submittedName>
</protein>
<comment type="similarity">
    <text evidence="1">Belongs to the pyrroline-5-carboxylate reductase family.</text>
</comment>
<feature type="domain" description="Pyrroline-5-carboxylate reductase catalytic N-terminal" evidence="4">
    <location>
        <begin position="62"/>
        <end position="166"/>
    </location>
</feature>
<sequence length="342" mass="36121">MAVQNGSGGISSDPNANSALGGIERWIKNRDSTKNNNLVAAVVGCGESENSYDRENYLQRLGNMGSSILTGILAANSLPDARDNTPVSHIIACTKSEASASRVYSASKDSKAADRLAVFYDNNLKAFQLADVIILACKPYMAEEVLGAPGVGDALANKLVISVLAGSTTEQLKEFAFKGSSDTKGCAFVRSMPNLGAQIKESSTVISTGSETISPKYEEAMKWIFQSIGQYTYVPDNVFQVAGVLAGCTPAWFLTAFDGILDGAVSEGMRRDTATEILAGSMLAAAKLIQNGEHPAVLREKVSSPKGTTIQGLKTIEKGGVRSTYCDATIDSVQHGLNMGKK</sequence>
<evidence type="ECO:0000256" key="3">
    <source>
        <dbReference type="ARBA" id="ARBA00023002"/>
    </source>
</evidence>
<dbReference type="AlphaFoldDB" id="A0A8H6ARS5"/>
<dbReference type="GO" id="GO:0004735">
    <property type="term" value="F:pyrroline-5-carboxylate reductase activity"/>
    <property type="evidence" value="ECO:0007669"/>
    <property type="project" value="InterPro"/>
</dbReference>
<accession>A0A8H6ARS5</accession>
<dbReference type="InterPro" id="IPR028939">
    <property type="entry name" value="P5C_Rdtase_cat_N"/>
</dbReference>
<dbReference type="Gene3D" id="3.40.50.720">
    <property type="entry name" value="NAD(P)-binding Rossmann-like Domain"/>
    <property type="match status" value="1"/>
</dbReference>
<feature type="domain" description="Pyrroline-5-carboxylate reductase dimerisation" evidence="5">
    <location>
        <begin position="239"/>
        <end position="335"/>
    </location>
</feature>
<dbReference type="InterPro" id="IPR008927">
    <property type="entry name" value="6-PGluconate_DH-like_C_sf"/>
</dbReference>
<organism evidence="6 7">
    <name type="scientific">Botrytis fragariae</name>
    <dbReference type="NCBI Taxonomy" id="1964551"/>
    <lineage>
        <taxon>Eukaryota</taxon>
        <taxon>Fungi</taxon>
        <taxon>Dikarya</taxon>
        <taxon>Ascomycota</taxon>
        <taxon>Pezizomycotina</taxon>
        <taxon>Leotiomycetes</taxon>
        <taxon>Helotiales</taxon>
        <taxon>Sclerotiniaceae</taxon>
        <taxon>Botrytis</taxon>
    </lineage>
</organism>
<keyword evidence="7" id="KW-1185">Reference proteome</keyword>
<comment type="caution">
    <text evidence="6">The sequence shown here is derived from an EMBL/GenBank/DDBJ whole genome shotgun (WGS) entry which is preliminary data.</text>
</comment>
<evidence type="ECO:0000313" key="6">
    <source>
        <dbReference type="EMBL" id="KAF5872200.1"/>
    </source>
</evidence>
<dbReference type="FunFam" id="1.10.3730.10:FF:000001">
    <property type="entry name" value="Pyrroline-5-carboxylate reductase"/>
    <property type="match status" value="1"/>
</dbReference>
<dbReference type="EMBL" id="JABFCT010000010">
    <property type="protein sequence ID" value="KAF5872200.1"/>
    <property type="molecule type" value="Genomic_DNA"/>
</dbReference>
<dbReference type="OrthoDB" id="10263291at2759"/>
<dbReference type="RefSeq" id="XP_037191146.1">
    <property type="nucleotide sequence ID" value="XM_037335936.1"/>
</dbReference>
<evidence type="ECO:0000313" key="7">
    <source>
        <dbReference type="Proteomes" id="UP000531561"/>
    </source>
</evidence>
<dbReference type="Pfam" id="PF14748">
    <property type="entry name" value="P5CR_dimer"/>
    <property type="match status" value="1"/>
</dbReference>
<keyword evidence="3" id="KW-0560">Oxidoreductase</keyword>
<dbReference type="GeneID" id="59259628"/>